<evidence type="ECO:0000256" key="1">
    <source>
        <dbReference type="SAM" id="MobiDB-lite"/>
    </source>
</evidence>
<name>A0A510KHU7_9FUSO</name>
<dbReference type="RefSeq" id="WP_146995834.1">
    <property type="nucleotide sequence ID" value="NZ_AP019840.1"/>
</dbReference>
<evidence type="ECO:0000313" key="3">
    <source>
        <dbReference type="Proteomes" id="UP000321378"/>
    </source>
</evidence>
<dbReference type="AlphaFoldDB" id="A0A510KHU7"/>
<evidence type="ECO:0000313" key="2">
    <source>
        <dbReference type="EMBL" id="BBM51260.1"/>
    </source>
</evidence>
<organism evidence="2 3">
    <name type="scientific">Leptotrichia trevisanii</name>
    <dbReference type="NCBI Taxonomy" id="109328"/>
    <lineage>
        <taxon>Bacteria</taxon>
        <taxon>Fusobacteriati</taxon>
        <taxon>Fusobacteriota</taxon>
        <taxon>Fusobacteriia</taxon>
        <taxon>Fusobacteriales</taxon>
        <taxon>Leptotrichiaceae</taxon>
        <taxon>Leptotrichia</taxon>
    </lineage>
</organism>
<sequence>MAVFKVNKNNNYTVISNTHLKERKMTLKAKGLLTLMLSLPPDWDYSIEGLISICVEGERAINSTLNELKEFGYLRIEKLPPRKGKNQFEYIYNIYEKPLKKEERQLKNVEVQNVGLQNVKLQSEAVQNEGQLKTNTLSTKELNTKLSNTYSLFMEKWNELAKEYELSLIKSFTENRKKKLSELLGKYTQEEILETMFKIKNINFLLGRTDKSNWKISFDDFLNEEKFIKILEGAYYDEIKPTGRKQDKKISKPKSAGAKKEYGF</sequence>
<gene>
    <name evidence="2" type="ORF">JMUB3935_0227</name>
</gene>
<accession>A0A510KHU7</accession>
<protein>
    <submittedName>
        <fullName evidence="2">Uncharacterized protein</fullName>
    </submittedName>
</protein>
<dbReference type="EMBL" id="AP019840">
    <property type="protein sequence ID" value="BBM51260.1"/>
    <property type="molecule type" value="Genomic_DNA"/>
</dbReference>
<dbReference type="Proteomes" id="UP000321378">
    <property type="component" value="Chromosome"/>
</dbReference>
<feature type="region of interest" description="Disordered" evidence="1">
    <location>
        <begin position="243"/>
        <end position="264"/>
    </location>
</feature>
<proteinExistence type="predicted"/>
<reference evidence="2 3" key="1">
    <citation type="submission" date="2019-07" db="EMBL/GenBank/DDBJ databases">
        <title>Complete Genome Sequence of Leptotrichia trevisanii Strain JMUB3935.</title>
        <authorList>
            <person name="Watanabe S."/>
            <person name="Cui L."/>
        </authorList>
    </citation>
    <scope>NUCLEOTIDE SEQUENCE [LARGE SCALE GENOMIC DNA]</scope>
    <source>
        <strain evidence="2 3">JMUB3935</strain>
    </source>
</reference>